<proteinExistence type="predicted"/>
<sequence>MMDLVVGEESAESDEEEQDQPDETFSFRLFSSSTVAKVSIKEADDAEEMNQLAQKVAAQQVVDHDETDPVFLAKIAAATMDYDTLLKQSTWSYPTSKYPRRVLHIPATSTPSVINKPSRHKSKKRRDFEKAVQQGKFKVQPNMRDPSASPNAWPGYPGKRSPCAIIHMKKPFARPPFKTQSHEKQYQQRSFAKGGPRFQRK</sequence>
<reference evidence="2 3" key="1">
    <citation type="submission" date="2016-07" db="EMBL/GenBank/DDBJ databases">
        <title>Pervasive Adenine N6-methylation of Active Genes in Fungi.</title>
        <authorList>
            <consortium name="DOE Joint Genome Institute"/>
            <person name="Mondo S.J."/>
            <person name="Dannebaum R.O."/>
            <person name="Kuo R.C."/>
            <person name="Labutti K."/>
            <person name="Haridas S."/>
            <person name="Kuo A."/>
            <person name="Salamov A."/>
            <person name="Ahrendt S.R."/>
            <person name="Lipzen A."/>
            <person name="Sullivan W."/>
            <person name="Andreopoulos W.B."/>
            <person name="Clum A."/>
            <person name="Lindquist E."/>
            <person name="Daum C."/>
            <person name="Ramamoorthy G.K."/>
            <person name="Gryganskyi A."/>
            <person name="Culley D."/>
            <person name="Magnuson J.K."/>
            <person name="James T.Y."/>
            <person name="O'Malley M.A."/>
            <person name="Stajich J.E."/>
            <person name="Spatafora J.W."/>
            <person name="Visel A."/>
            <person name="Grigoriev I.V."/>
        </authorList>
    </citation>
    <scope>NUCLEOTIDE SEQUENCE [LARGE SCALE GENOMIC DNA]</scope>
    <source>
        <strain evidence="2 3">NRRL 3301</strain>
    </source>
</reference>
<dbReference type="InterPro" id="IPR018555">
    <property type="entry name" value="C630.06c-like"/>
</dbReference>
<comment type="caution">
    <text evidence="2">The sequence shown here is derived from an EMBL/GenBank/DDBJ whole genome shotgun (WGS) entry which is preliminary data.</text>
</comment>
<feature type="region of interest" description="Disordered" evidence="1">
    <location>
        <begin position="1"/>
        <end position="26"/>
    </location>
</feature>
<evidence type="ECO:0000313" key="2">
    <source>
        <dbReference type="EMBL" id="ORX53497.1"/>
    </source>
</evidence>
<feature type="compositionally biased region" description="Acidic residues" evidence="1">
    <location>
        <begin position="9"/>
        <end position="22"/>
    </location>
</feature>
<dbReference type="Pfam" id="PF09428">
    <property type="entry name" value="DUF2011"/>
    <property type="match status" value="1"/>
</dbReference>
<protein>
    <submittedName>
        <fullName evidence="2">Uncharacterized protein</fullName>
    </submittedName>
</protein>
<dbReference type="AlphaFoldDB" id="A0A1X2GGW2"/>
<evidence type="ECO:0000256" key="1">
    <source>
        <dbReference type="SAM" id="MobiDB-lite"/>
    </source>
</evidence>
<name>A0A1X2GGW2_9FUNG</name>
<dbReference type="EMBL" id="MCGT01000015">
    <property type="protein sequence ID" value="ORX53497.1"/>
    <property type="molecule type" value="Genomic_DNA"/>
</dbReference>
<dbReference type="STRING" id="101127.A0A1X2GGW2"/>
<gene>
    <name evidence="2" type="ORF">DM01DRAFT_1336037</name>
</gene>
<keyword evidence="3" id="KW-1185">Reference proteome</keyword>
<accession>A0A1X2GGW2</accession>
<dbReference type="OrthoDB" id="2418125at2759"/>
<evidence type="ECO:0000313" key="3">
    <source>
        <dbReference type="Proteomes" id="UP000242146"/>
    </source>
</evidence>
<organism evidence="2 3">
    <name type="scientific">Hesseltinella vesiculosa</name>
    <dbReference type="NCBI Taxonomy" id="101127"/>
    <lineage>
        <taxon>Eukaryota</taxon>
        <taxon>Fungi</taxon>
        <taxon>Fungi incertae sedis</taxon>
        <taxon>Mucoromycota</taxon>
        <taxon>Mucoromycotina</taxon>
        <taxon>Mucoromycetes</taxon>
        <taxon>Mucorales</taxon>
        <taxon>Cunninghamellaceae</taxon>
        <taxon>Hesseltinella</taxon>
    </lineage>
</organism>
<feature type="region of interest" description="Disordered" evidence="1">
    <location>
        <begin position="110"/>
        <end position="201"/>
    </location>
</feature>
<dbReference type="Proteomes" id="UP000242146">
    <property type="component" value="Unassembled WGS sequence"/>
</dbReference>